<organism evidence="2 3">
    <name type="scientific">Trichoderma citrinoviride</name>
    <dbReference type="NCBI Taxonomy" id="58853"/>
    <lineage>
        <taxon>Eukaryota</taxon>
        <taxon>Fungi</taxon>
        <taxon>Dikarya</taxon>
        <taxon>Ascomycota</taxon>
        <taxon>Pezizomycotina</taxon>
        <taxon>Sordariomycetes</taxon>
        <taxon>Hypocreomycetidae</taxon>
        <taxon>Hypocreales</taxon>
        <taxon>Hypocreaceae</taxon>
        <taxon>Trichoderma</taxon>
    </lineage>
</organism>
<accession>A0A2T4B2S1</accession>
<dbReference type="RefSeq" id="XP_024746939.1">
    <property type="nucleotide sequence ID" value="XM_024895529.1"/>
</dbReference>
<dbReference type="EMBL" id="KZ680218">
    <property type="protein sequence ID" value="PTB63619.1"/>
    <property type="molecule type" value="Genomic_DNA"/>
</dbReference>
<feature type="domain" description="PRISE-like Rossmann-fold" evidence="1">
    <location>
        <begin position="13"/>
        <end position="391"/>
    </location>
</feature>
<dbReference type="PANTHER" id="PTHR32487:SF8">
    <property type="entry name" value="NAD-DEPENDENT EPIMERASE_DEHYDRATASE DOMAIN-CONTAINING PROTEIN"/>
    <property type="match status" value="1"/>
</dbReference>
<reference evidence="3" key="1">
    <citation type="submission" date="2016-07" db="EMBL/GenBank/DDBJ databases">
        <title>Multiple horizontal gene transfer events from other fungi enriched the ability of initially mycotrophic Trichoderma (Ascomycota) to feed on dead plant biomass.</title>
        <authorList>
            <consortium name="DOE Joint Genome Institute"/>
            <person name="Atanasova L."/>
            <person name="Chenthamara K."/>
            <person name="Zhang J."/>
            <person name="Grujic M."/>
            <person name="Henrissat B."/>
            <person name="Kuo A."/>
            <person name="Aerts A."/>
            <person name="Salamov A."/>
            <person name="Lipzen A."/>
            <person name="Labutti K."/>
            <person name="Barry K."/>
            <person name="Miao Y."/>
            <person name="Rahimi M.J."/>
            <person name="Shen Q."/>
            <person name="Grigoriev I.V."/>
            <person name="Kubicek C.P."/>
            <person name="Druzhinina I.S."/>
        </authorList>
    </citation>
    <scope>NUCLEOTIDE SEQUENCE [LARGE SCALE GENOMIC DNA]</scope>
    <source>
        <strain evidence="3">TUCIM 6016</strain>
    </source>
</reference>
<keyword evidence="3" id="KW-1185">Reference proteome</keyword>
<dbReference type="Proteomes" id="UP000241546">
    <property type="component" value="Unassembled WGS sequence"/>
</dbReference>
<proteinExistence type="predicted"/>
<dbReference type="PANTHER" id="PTHR32487">
    <property type="entry name" value="3-OXO-DELTA(4,5)-STEROID 5-BETA-REDUCTASE"/>
    <property type="match status" value="1"/>
</dbReference>
<dbReference type="GeneID" id="36603647"/>
<protein>
    <recommendedName>
        <fullName evidence="1">PRISE-like Rossmann-fold domain-containing protein</fullName>
    </recommendedName>
</protein>
<dbReference type="OrthoDB" id="1731983at2759"/>
<dbReference type="Gene3D" id="3.40.50.720">
    <property type="entry name" value="NAD(P)-binding Rossmann-like Domain"/>
    <property type="match status" value="1"/>
</dbReference>
<sequence length="391" mass="43167">MSPVASAIGDRTALVVGASGITGWAIVREALTYPTSTTFSRVIGLTNRPLDRAKSFLPEDSRLTLAHGVDLTASVDDVVARLADVDGIKDVTDVYFAGFDILKEVNVRILETAVQAVERVSANLRFWTLQTGGKSYGFVHVPQLGFPKVPAKETDPRIPQPYQDQVFYYSQYDALKRLSAEKNWRFAEIRPDLVIGFVPGGGNAMNYAQALGIFLSFYAYREEDSSGKKKTVPYPGPPAAYNSHYTEIGQTTLARAHIFASGLKRAPNGEIYNVGDSPVTTGNNWAEKWASICGMFGLAGVPPEKTAGFSVAAYMAQHREEWESFETHHDLMPGIIQRTSWEFMEVLTSLPVFDRHYDLTKARAAGFESRSNVLKNYEEAFGLMKAAKMIP</sequence>
<dbReference type="Pfam" id="PF22917">
    <property type="entry name" value="PRISE"/>
    <property type="match status" value="1"/>
</dbReference>
<name>A0A2T4B2S1_9HYPO</name>
<dbReference type="SUPFAM" id="SSF51735">
    <property type="entry name" value="NAD(P)-binding Rossmann-fold domains"/>
    <property type="match status" value="1"/>
</dbReference>
<dbReference type="AlphaFoldDB" id="A0A2T4B2S1"/>
<gene>
    <name evidence="2" type="ORF">BBK36DRAFT_1171095</name>
</gene>
<evidence type="ECO:0000259" key="1">
    <source>
        <dbReference type="Pfam" id="PF22917"/>
    </source>
</evidence>
<evidence type="ECO:0000313" key="2">
    <source>
        <dbReference type="EMBL" id="PTB63619.1"/>
    </source>
</evidence>
<dbReference type="InterPro" id="IPR036291">
    <property type="entry name" value="NAD(P)-bd_dom_sf"/>
</dbReference>
<evidence type="ECO:0000313" key="3">
    <source>
        <dbReference type="Proteomes" id="UP000241546"/>
    </source>
</evidence>
<dbReference type="InterPro" id="IPR055222">
    <property type="entry name" value="PRISE-like_Rossmann-fold"/>
</dbReference>